<comment type="caution">
    <text evidence="1">The sequence shown here is derived from an EMBL/GenBank/DDBJ whole genome shotgun (WGS) entry which is preliminary data.</text>
</comment>
<name>A0A821STN2_9NEOP</name>
<accession>A0A821STN2</accession>
<protein>
    <submittedName>
        <fullName evidence="1">Uncharacterized protein</fullName>
    </submittedName>
</protein>
<keyword evidence="2" id="KW-1185">Reference proteome</keyword>
<proteinExistence type="predicted"/>
<reference evidence="1" key="1">
    <citation type="submission" date="2021-02" db="EMBL/GenBank/DDBJ databases">
        <authorList>
            <person name="Steward A R."/>
        </authorList>
    </citation>
    <scope>NUCLEOTIDE SEQUENCE</scope>
</reference>
<evidence type="ECO:0000313" key="1">
    <source>
        <dbReference type="EMBL" id="CAF4859736.1"/>
    </source>
</evidence>
<evidence type="ECO:0000313" key="2">
    <source>
        <dbReference type="Proteomes" id="UP000663880"/>
    </source>
</evidence>
<dbReference type="EMBL" id="CAJOBZ010000019">
    <property type="protein sequence ID" value="CAF4859736.1"/>
    <property type="molecule type" value="Genomic_DNA"/>
</dbReference>
<dbReference type="OrthoDB" id="7207946at2759"/>
<organism evidence="1 2">
    <name type="scientific">Pieris macdunnoughi</name>
    <dbReference type="NCBI Taxonomy" id="345717"/>
    <lineage>
        <taxon>Eukaryota</taxon>
        <taxon>Metazoa</taxon>
        <taxon>Ecdysozoa</taxon>
        <taxon>Arthropoda</taxon>
        <taxon>Hexapoda</taxon>
        <taxon>Insecta</taxon>
        <taxon>Pterygota</taxon>
        <taxon>Neoptera</taxon>
        <taxon>Endopterygota</taxon>
        <taxon>Lepidoptera</taxon>
        <taxon>Glossata</taxon>
        <taxon>Ditrysia</taxon>
        <taxon>Papilionoidea</taxon>
        <taxon>Pieridae</taxon>
        <taxon>Pierinae</taxon>
        <taxon>Pieris</taxon>
    </lineage>
</organism>
<dbReference type="Proteomes" id="UP000663880">
    <property type="component" value="Unassembled WGS sequence"/>
</dbReference>
<gene>
    <name evidence="1" type="ORF">PMACD_LOCUS7813</name>
</gene>
<dbReference type="AlphaFoldDB" id="A0A821STN2"/>
<sequence>MGTYQQVGVALSTVSWLACEGDSAPLAPPATEEAVVPLFHTLSPHHHFTLIISTKLTPIALLPENTTALHYNRT</sequence>